<feature type="domain" description="F-box" evidence="1">
    <location>
        <begin position="4"/>
        <end position="42"/>
    </location>
</feature>
<sequence>LSSDILHEVFKYFSDPTTLYSLARVNHLWSYIAIPLLWRQPFEIVTQEQYHKIIQTYAICLPDSAKARLVYAGIKLVNHPQPAFNYPEFLQNFDSDKFRQALNLWTEITIMNGLYEDPLNVFCRPLKRVLGPLVKDCYITYPKNIFHRVLNKCLEPAVKDYYSQHPRCSVTKEITHLIFSRCNRLKSLRVYIGDEHTLSLMDMDFALLTERHNALLNLQRFELTIRAPPLHGEQNFQENNDILTNLFTMMSTYATSIQEMKIQSYTTGLPTLVHDSLYRMIESQRMLQSFMSNYFWNATDNSLFKALLNQSHSLNRFRLWGLTHFDDSLVIGLLEWNALETFELMGCPVSSLPEHFQNGQLRIRNLHIGNGYGSYPFITNGLLKMINLNLQKLVVEGATPEIIDAITENCPQITHLSICAYEDIFQSLPRLLS</sequence>
<accession>A0A9N9NQM9</accession>
<evidence type="ECO:0000313" key="3">
    <source>
        <dbReference type="Proteomes" id="UP000789342"/>
    </source>
</evidence>
<evidence type="ECO:0000313" key="2">
    <source>
        <dbReference type="EMBL" id="CAG8754716.1"/>
    </source>
</evidence>
<dbReference type="OrthoDB" id="2382369at2759"/>
<name>A0A9N9NQM9_9GLOM</name>
<reference evidence="2" key="1">
    <citation type="submission" date="2021-06" db="EMBL/GenBank/DDBJ databases">
        <authorList>
            <person name="Kallberg Y."/>
            <person name="Tangrot J."/>
            <person name="Rosling A."/>
        </authorList>
    </citation>
    <scope>NUCLEOTIDE SEQUENCE</scope>
    <source>
        <strain evidence="2">CL551</strain>
    </source>
</reference>
<proteinExistence type="predicted"/>
<dbReference type="SUPFAM" id="SSF52047">
    <property type="entry name" value="RNI-like"/>
    <property type="match status" value="1"/>
</dbReference>
<dbReference type="Proteomes" id="UP000789342">
    <property type="component" value="Unassembled WGS sequence"/>
</dbReference>
<keyword evidence="3" id="KW-1185">Reference proteome</keyword>
<dbReference type="EMBL" id="CAJVPV010037268">
    <property type="protein sequence ID" value="CAG8754716.1"/>
    <property type="molecule type" value="Genomic_DNA"/>
</dbReference>
<protein>
    <submittedName>
        <fullName evidence="2">2181_t:CDS:1</fullName>
    </submittedName>
</protein>
<feature type="non-terminal residue" evidence="2">
    <location>
        <position position="1"/>
    </location>
</feature>
<dbReference type="InterPro" id="IPR001810">
    <property type="entry name" value="F-box_dom"/>
</dbReference>
<dbReference type="AlphaFoldDB" id="A0A9N9NQM9"/>
<organism evidence="2 3">
    <name type="scientific">Acaulospora morrowiae</name>
    <dbReference type="NCBI Taxonomy" id="94023"/>
    <lineage>
        <taxon>Eukaryota</taxon>
        <taxon>Fungi</taxon>
        <taxon>Fungi incertae sedis</taxon>
        <taxon>Mucoromycota</taxon>
        <taxon>Glomeromycotina</taxon>
        <taxon>Glomeromycetes</taxon>
        <taxon>Diversisporales</taxon>
        <taxon>Acaulosporaceae</taxon>
        <taxon>Acaulospora</taxon>
    </lineage>
</organism>
<dbReference type="InterPro" id="IPR032675">
    <property type="entry name" value="LRR_dom_sf"/>
</dbReference>
<feature type="non-terminal residue" evidence="2">
    <location>
        <position position="433"/>
    </location>
</feature>
<dbReference type="Gene3D" id="3.80.10.10">
    <property type="entry name" value="Ribonuclease Inhibitor"/>
    <property type="match status" value="1"/>
</dbReference>
<comment type="caution">
    <text evidence="2">The sequence shown here is derived from an EMBL/GenBank/DDBJ whole genome shotgun (WGS) entry which is preliminary data.</text>
</comment>
<gene>
    <name evidence="2" type="ORF">AMORRO_LOCUS15530</name>
</gene>
<evidence type="ECO:0000259" key="1">
    <source>
        <dbReference type="Pfam" id="PF12937"/>
    </source>
</evidence>
<dbReference type="Pfam" id="PF12937">
    <property type="entry name" value="F-box-like"/>
    <property type="match status" value="1"/>
</dbReference>